<dbReference type="GO" id="GO:0006284">
    <property type="term" value="P:base-excision repair"/>
    <property type="evidence" value="ECO:0007669"/>
    <property type="project" value="InterPro"/>
</dbReference>
<dbReference type="InterPro" id="IPR000445">
    <property type="entry name" value="HhH_motif"/>
</dbReference>
<evidence type="ECO:0000256" key="2">
    <source>
        <dbReference type="ARBA" id="ARBA00001966"/>
    </source>
</evidence>
<evidence type="ECO:0000256" key="12">
    <source>
        <dbReference type="ARBA" id="ARBA00023204"/>
    </source>
</evidence>
<organism evidence="15">
    <name type="scientific">marine metagenome</name>
    <dbReference type="NCBI Taxonomy" id="408172"/>
    <lineage>
        <taxon>unclassified sequences</taxon>
        <taxon>metagenomes</taxon>
        <taxon>ecological metagenomes</taxon>
    </lineage>
</organism>
<comment type="catalytic activity">
    <reaction evidence="1">
        <text>Hydrolyzes free adenine bases from 7,8-dihydro-8-oxoguanine:adenine mismatched double-stranded DNA, leaving an apurinic site.</text>
        <dbReference type="EC" id="3.2.2.31"/>
    </reaction>
</comment>
<dbReference type="AlphaFoldDB" id="A0A381S506"/>
<keyword evidence="7" id="KW-0479">Metal-binding</keyword>
<dbReference type="Pfam" id="PF00633">
    <property type="entry name" value="HHH"/>
    <property type="match status" value="1"/>
</dbReference>
<sequence length="347" mass="39926">MTTSFQRDLTKPLLQWWYKNGRTDLPWQVSPSIYKTWVSEIMLQQTQVITVIPYFKKFIKTFPSVRRLADATEDQVMSHWSGLGFYSRARNLHKSAKIIVDQYKGIIPKRLDDLIALPGIGRSTAGAILSLSCIEPRPILDGNVKRVLTRFFNISGDLKLSKTNNKLWTLAIECLPEKDYSVYTQAIMDLGATICTSKKPQCVICPVKKNCIAFEKNLVNLLPTKTIKKKKPKQTVFFLILKDQDNNIILEKRENKGIWGGLWSFPELDSSKNIEQWFNYMRQDIKKIEYGKIINHGFSHFDLEITPVVIDIKNTMNLEGHHVSFSKKQISQLGVPKPVKLLINQLK</sequence>
<comment type="cofactor">
    <cofactor evidence="2">
        <name>[4Fe-4S] cluster</name>
        <dbReference type="ChEBI" id="CHEBI:49883"/>
    </cofactor>
</comment>
<dbReference type="Gene3D" id="1.10.1670.10">
    <property type="entry name" value="Helix-hairpin-Helix base-excision DNA repair enzymes (C-terminal)"/>
    <property type="match status" value="1"/>
</dbReference>
<dbReference type="Gene3D" id="1.10.340.30">
    <property type="entry name" value="Hypothetical protein, domain 2"/>
    <property type="match status" value="1"/>
</dbReference>
<dbReference type="InterPro" id="IPR044298">
    <property type="entry name" value="MIG/MutY"/>
</dbReference>
<dbReference type="GO" id="GO:0034039">
    <property type="term" value="F:8-oxo-7,8-dihydroguanine DNA N-glycosylase activity"/>
    <property type="evidence" value="ECO:0007669"/>
    <property type="project" value="TreeGrafter"/>
</dbReference>
<protein>
    <recommendedName>
        <fullName evidence="5">Adenine DNA glycosylase</fullName>
        <ecNumber evidence="4">3.2.2.31</ecNumber>
    </recommendedName>
</protein>
<dbReference type="GO" id="GO:0035485">
    <property type="term" value="F:adenine/guanine mispair binding"/>
    <property type="evidence" value="ECO:0007669"/>
    <property type="project" value="TreeGrafter"/>
</dbReference>
<dbReference type="SUPFAM" id="SSF48150">
    <property type="entry name" value="DNA-glycosylase"/>
    <property type="match status" value="1"/>
</dbReference>
<gene>
    <name evidence="15" type="ORF">METZ01_LOCUS50171</name>
</gene>
<dbReference type="InterPro" id="IPR005760">
    <property type="entry name" value="A/G_AdeGlyc_MutY"/>
</dbReference>
<evidence type="ECO:0000313" key="15">
    <source>
        <dbReference type="EMBL" id="SUZ97317.1"/>
    </source>
</evidence>
<dbReference type="EC" id="3.2.2.31" evidence="4"/>
<comment type="similarity">
    <text evidence="3">Belongs to the Nth/MutY family.</text>
</comment>
<feature type="domain" description="HhH-GPD" evidence="14">
    <location>
        <begin position="42"/>
        <end position="193"/>
    </location>
</feature>
<dbReference type="NCBIfam" id="TIGR01084">
    <property type="entry name" value="mutY"/>
    <property type="match status" value="1"/>
</dbReference>
<keyword evidence="11" id="KW-0411">Iron-sulfur</keyword>
<dbReference type="Pfam" id="PF14815">
    <property type="entry name" value="NUDIX_4"/>
    <property type="match status" value="1"/>
</dbReference>
<dbReference type="PANTHER" id="PTHR42944">
    <property type="entry name" value="ADENINE DNA GLYCOSYLASE"/>
    <property type="match status" value="1"/>
</dbReference>
<keyword evidence="8" id="KW-0227">DNA damage</keyword>
<evidence type="ECO:0000256" key="5">
    <source>
        <dbReference type="ARBA" id="ARBA00022023"/>
    </source>
</evidence>
<evidence type="ECO:0000256" key="7">
    <source>
        <dbReference type="ARBA" id="ARBA00022723"/>
    </source>
</evidence>
<evidence type="ECO:0000256" key="3">
    <source>
        <dbReference type="ARBA" id="ARBA00008343"/>
    </source>
</evidence>
<evidence type="ECO:0000259" key="14">
    <source>
        <dbReference type="SMART" id="SM00478"/>
    </source>
</evidence>
<keyword evidence="10" id="KW-0408">Iron</keyword>
<dbReference type="GO" id="GO:0000701">
    <property type="term" value="F:purine-specific mismatch base pair DNA N-glycosylase activity"/>
    <property type="evidence" value="ECO:0007669"/>
    <property type="project" value="UniProtKB-EC"/>
</dbReference>
<evidence type="ECO:0000256" key="8">
    <source>
        <dbReference type="ARBA" id="ARBA00022763"/>
    </source>
</evidence>
<dbReference type="InterPro" id="IPR029119">
    <property type="entry name" value="MutY_C"/>
</dbReference>
<evidence type="ECO:0000256" key="6">
    <source>
        <dbReference type="ARBA" id="ARBA00022485"/>
    </source>
</evidence>
<keyword evidence="9" id="KW-0378">Hydrolase</keyword>
<evidence type="ECO:0000256" key="11">
    <source>
        <dbReference type="ARBA" id="ARBA00023014"/>
    </source>
</evidence>
<dbReference type="InterPro" id="IPR015797">
    <property type="entry name" value="NUDIX_hydrolase-like_dom_sf"/>
</dbReference>
<dbReference type="PANTHER" id="PTHR42944:SF1">
    <property type="entry name" value="ADENINE DNA GLYCOSYLASE"/>
    <property type="match status" value="1"/>
</dbReference>
<accession>A0A381S506</accession>
<dbReference type="GO" id="GO:0046872">
    <property type="term" value="F:metal ion binding"/>
    <property type="evidence" value="ECO:0007669"/>
    <property type="project" value="UniProtKB-KW"/>
</dbReference>
<evidence type="ECO:0000256" key="1">
    <source>
        <dbReference type="ARBA" id="ARBA00000843"/>
    </source>
</evidence>
<keyword evidence="12" id="KW-0234">DNA repair</keyword>
<dbReference type="GO" id="GO:0051539">
    <property type="term" value="F:4 iron, 4 sulfur cluster binding"/>
    <property type="evidence" value="ECO:0007669"/>
    <property type="project" value="UniProtKB-KW"/>
</dbReference>
<keyword evidence="13" id="KW-0326">Glycosidase</keyword>
<dbReference type="CDD" id="cd00056">
    <property type="entry name" value="ENDO3c"/>
    <property type="match status" value="1"/>
</dbReference>
<evidence type="ECO:0000256" key="10">
    <source>
        <dbReference type="ARBA" id="ARBA00023004"/>
    </source>
</evidence>
<dbReference type="InterPro" id="IPR023170">
    <property type="entry name" value="HhH_base_excis_C"/>
</dbReference>
<proteinExistence type="inferred from homology"/>
<dbReference type="InterPro" id="IPR011257">
    <property type="entry name" value="DNA_glycosylase"/>
</dbReference>
<dbReference type="SMART" id="SM00478">
    <property type="entry name" value="ENDO3c"/>
    <property type="match status" value="1"/>
</dbReference>
<name>A0A381S506_9ZZZZ</name>
<dbReference type="SUPFAM" id="SSF55811">
    <property type="entry name" value="Nudix"/>
    <property type="match status" value="1"/>
</dbReference>
<dbReference type="GO" id="GO:0032357">
    <property type="term" value="F:oxidized purine DNA binding"/>
    <property type="evidence" value="ECO:0007669"/>
    <property type="project" value="TreeGrafter"/>
</dbReference>
<dbReference type="Pfam" id="PF00730">
    <property type="entry name" value="HhH-GPD"/>
    <property type="match status" value="1"/>
</dbReference>
<dbReference type="FunFam" id="1.10.340.30:FF:000002">
    <property type="entry name" value="Adenine DNA glycosylase"/>
    <property type="match status" value="1"/>
</dbReference>
<dbReference type="GO" id="GO:0006298">
    <property type="term" value="P:mismatch repair"/>
    <property type="evidence" value="ECO:0007669"/>
    <property type="project" value="TreeGrafter"/>
</dbReference>
<evidence type="ECO:0000256" key="13">
    <source>
        <dbReference type="ARBA" id="ARBA00023295"/>
    </source>
</evidence>
<evidence type="ECO:0000256" key="9">
    <source>
        <dbReference type="ARBA" id="ARBA00022801"/>
    </source>
</evidence>
<evidence type="ECO:0000256" key="4">
    <source>
        <dbReference type="ARBA" id="ARBA00012045"/>
    </source>
</evidence>
<dbReference type="InterPro" id="IPR003265">
    <property type="entry name" value="HhH-GPD_domain"/>
</dbReference>
<keyword evidence="6" id="KW-0004">4Fe-4S</keyword>
<reference evidence="15" key="1">
    <citation type="submission" date="2018-05" db="EMBL/GenBank/DDBJ databases">
        <authorList>
            <person name="Lanie J.A."/>
            <person name="Ng W.-L."/>
            <person name="Kazmierczak K.M."/>
            <person name="Andrzejewski T.M."/>
            <person name="Davidsen T.M."/>
            <person name="Wayne K.J."/>
            <person name="Tettelin H."/>
            <person name="Glass J.I."/>
            <person name="Rusch D."/>
            <person name="Podicherti R."/>
            <person name="Tsui H.-C.T."/>
            <person name="Winkler M.E."/>
        </authorList>
    </citation>
    <scope>NUCLEOTIDE SEQUENCE</scope>
</reference>
<dbReference type="CDD" id="cd03431">
    <property type="entry name" value="NUDIX_DNA_Glycosylase_C-MutY"/>
    <property type="match status" value="1"/>
</dbReference>
<dbReference type="EMBL" id="UINC01002498">
    <property type="protein sequence ID" value="SUZ97317.1"/>
    <property type="molecule type" value="Genomic_DNA"/>
</dbReference>
<dbReference type="Gene3D" id="3.90.79.10">
    <property type="entry name" value="Nucleoside Triphosphate Pyrophosphohydrolase"/>
    <property type="match status" value="1"/>
</dbReference>